<evidence type="ECO:0000259" key="11">
    <source>
        <dbReference type="SMART" id="SM00984"/>
    </source>
</evidence>
<dbReference type="SUPFAM" id="SSF48179">
    <property type="entry name" value="6-phosphogluconate dehydrogenase C-terminal domain-like"/>
    <property type="match status" value="1"/>
</dbReference>
<feature type="domain" description="UDP-glucose/GDP-mannose dehydrogenase C-terminal" evidence="11">
    <location>
        <begin position="319"/>
        <end position="416"/>
    </location>
</feature>
<dbReference type="Pfam" id="PF03721">
    <property type="entry name" value="UDPG_MGDP_dh_N"/>
    <property type="match status" value="1"/>
</dbReference>
<organism evidence="12 13">
    <name type="scientific">Bacillus timonensis</name>
    <dbReference type="NCBI Taxonomy" id="1033734"/>
    <lineage>
        <taxon>Bacteria</taxon>
        <taxon>Bacillati</taxon>
        <taxon>Bacillota</taxon>
        <taxon>Bacilli</taxon>
        <taxon>Bacillales</taxon>
        <taxon>Bacillaceae</taxon>
        <taxon>Bacillus</taxon>
    </lineage>
</organism>
<dbReference type="SUPFAM" id="SSF51735">
    <property type="entry name" value="NAD(P)-binding Rossmann-fold domains"/>
    <property type="match status" value="1"/>
</dbReference>
<keyword evidence="5 7" id="KW-0520">NAD</keyword>
<dbReference type="Pfam" id="PF00984">
    <property type="entry name" value="UDPG_MGDP_dh"/>
    <property type="match status" value="1"/>
</dbReference>
<feature type="binding site" evidence="10">
    <location>
        <position position="161"/>
    </location>
    <ligand>
        <name>NAD(+)</name>
        <dbReference type="ChEBI" id="CHEBI:57540"/>
    </ligand>
</feature>
<dbReference type="UniPathway" id="UPA00038">
    <property type="reaction ID" value="UER00491"/>
</dbReference>
<dbReference type="GO" id="GO:0006065">
    <property type="term" value="P:UDP-glucuronate biosynthetic process"/>
    <property type="evidence" value="ECO:0007669"/>
    <property type="project" value="UniProtKB-UniPathway"/>
</dbReference>
<comment type="similarity">
    <text evidence="2 7">Belongs to the UDP-glucose/GDP-mannose dehydrogenase family.</text>
</comment>
<evidence type="ECO:0000313" key="13">
    <source>
        <dbReference type="Proteomes" id="UP000306477"/>
    </source>
</evidence>
<evidence type="ECO:0000256" key="7">
    <source>
        <dbReference type="PIRNR" id="PIRNR000124"/>
    </source>
</evidence>
<evidence type="ECO:0000256" key="10">
    <source>
        <dbReference type="PIRSR" id="PIRSR500134-3"/>
    </source>
</evidence>
<accession>A0A4V3V7P3</accession>
<feature type="binding site" evidence="10">
    <location>
        <position position="269"/>
    </location>
    <ligand>
        <name>NAD(+)</name>
        <dbReference type="ChEBI" id="CHEBI:57540"/>
    </ligand>
</feature>
<evidence type="ECO:0000313" key="12">
    <source>
        <dbReference type="EMBL" id="THE12033.1"/>
    </source>
</evidence>
<keyword evidence="13" id="KW-1185">Reference proteome</keyword>
<dbReference type="SUPFAM" id="SSF52413">
    <property type="entry name" value="UDP-glucose/GDP-mannose dehydrogenase C-terminal domain"/>
    <property type="match status" value="1"/>
</dbReference>
<protein>
    <recommendedName>
        <fullName evidence="3 7">UDP-glucose 6-dehydrogenase</fullName>
        <ecNumber evidence="3 7">1.1.1.22</ecNumber>
    </recommendedName>
</protein>
<dbReference type="GO" id="GO:0000271">
    <property type="term" value="P:polysaccharide biosynthetic process"/>
    <property type="evidence" value="ECO:0007669"/>
    <property type="project" value="InterPro"/>
</dbReference>
<dbReference type="EC" id="1.1.1.22" evidence="3 7"/>
<feature type="binding site" evidence="9">
    <location>
        <position position="210"/>
    </location>
    <ligand>
        <name>substrate</name>
    </ligand>
</feature>
<dbReference type="InterPro" id="IPR028357">
    <property type="entry name" value="UDPglc_DH_bac"/>
</dbReference>
<feature type="binding site" evidence="9">
    <location>
        <position position="326"/>
    </location>
    <ligand>
        <name>substrate</name>
    </ligand>
</feature>
<dbReference type="InterPro" id="IPR017476">
    <property type="entry name" value="UDP-Glc/GDP-Man"/>
</dbReference>
<dbReference type="NCBIfam" id="TIGR03026">
    <property type="entry name" value="NDP-sugDHase"/>
    <property type="match status" value="1"/>
</dbReference>
<comment type="catalytic activity">
    <reaction evidence="6 7">
        <text>UDP-alpha-D-glucose + 2 NAD(+) + H2O = UDP-alpha-D-glucuronate + 2 NADH + 3 H(+)</text>
        <dbReference type="Rhea" id="RHEA:23596"/>
        <dbReference type="ChEBI" id="CHEBI:15377"/>
        <dbReference type="ChEBI" id="CHEBI:15378"/>
        <dbReference type="ChEBI" id="CHEBI:57540"/>
        <dbReference type="ChEBI" id="CHEBI:57945"/>
        <dbReference type="ChEBI" id="CHEBI:58052"/>
        <dbReference type="ChEBI" id="CHEBI:58885"/>
        <dbReference type="EC" id="1.1.1.22"/>
    </reaction>
</comment>
<keyword evidence="4 7" id="KW-0560">Oxidoreductase</keyword>
<evidence type="ECO:0000256" key="2">
    <source>
        <dbReference type="ARBA" id="ARBA00006601"/>
    </source>
</evidence>
<evidence type="ECO:0000256" key="1">
    <source>
        <dbReference type="ARBA" id="ARBA00004701"/>
    </source>
</evidence>
<dbReference type="Proteomes" id="UP000306477">
    <property type="component" value="Unassembled WGS sequence"/>
</dbReference>
<sequence>MGSRGSNVNVLVIGTGYVGTTTGLVLCEKGHIVTGLDIDDKKVEALSAGRLHFYEKGLPELLKKHLTEKNISFTTDVKTAIEQNDLIFICVGTPKNEDGSANLNAVYSVAKMIGTYMNKYKVVINKSTVPVGTASKVTTVIEAENGKVPFDVVSNPEFLREGSAVYDALHPDRVVIGSSSKKALEMMRQLYAAENSPFIETTPSAAELIKYASNSFLALKISFINQLARLCDNMQVDIDEISKGIGLDHRIGPHFLKAGIGYGGSCFPKDVSALITIAKAEGMDLSILEEVKAINQSQPFYFLEKVEKVIGGLDNKSIAVLGLAFKPGTDDTRESPSLVILDELTSKGCSVKVHDPIVTLSNPYVKQCKDVLDAVAGVDAVLLITDWEEYLKLDWEKVKSTVKQPYVFDGRNVLNKQELVKFGFNYEGIGKP</sequence>
<evidence type="ECO:0000256" key="3">
    <source>
        <dbReference type="ARBA" id="ARBA00012954"/>
    </source>
</evidence>
<dbReference type="Gene3D" id="3.40.50.720">
    <property type="entry name" value="NAD(P)-binding Rossmann-like Domain"/>
    <property type="match status" value="2"/>
</dbReference>
<feature type="binding site" evidence="9">
    <location>
        <begin position="158"/>
        <end position="161"/>
    </location>
    <ligand>
        <name>substrate</name>
    </ligand>
</feature>
<dbReference type="PIRSF" id="PIRSF000124">
    <property type="entry name" value="UDPglc_GDPman_dh"/>
    <property type="match status" value="1"/>
</dbReference>
<dbReference type="PANTHER" id="PTHR43750">
    <property type="entry name" value="UDP-GLUCOSE 6-DEHYDROGENASE TUAD"/>
    <property type="match status" value="1"/>
</dbReference>
<dbReference type="AlphaFoldDB" id="A0A4V3V7P3"/>
<dbReference type="GO" id="GO:0051287">
    <property type="term" value="F:NAD binding"/>
    <property type="evidence" value="ECO:0007669"/>
    <property type="project" value="InterPro"/>
</dbReference>
<evidence type="ECO:0000256" key="9">
    <source>
        <dbReference type="PIRSR" id="PIRSR500134-2"/>
    </source>
</evidence>
<dbReference type="Pfam" id="PF03720">
    <property type="entry name" value="UDPG_MGDP_dh_C"/>
    <property type="match status" value="1"/>
</dbReference>
<name>A0A4V3V7P3_9BACI</name>
<dbReference type="InterPro" id="IPR001732">
    <property type="entry name" value="UDP-Glc/GDP-Man_DH_N"/>
</dbReference>
<feature type="binding site" evidence="10">
    <location>
        <position position="128"/>
    </location>
    <ligand>
        <name>NAD(+)</name>
        <dbReference type="ChEBI" id="CHEBI:57540"/>
    </ligand>
</feature>
<dbReference type="GO" id="GO:0003979">
    <property type="term" value="F:UDP-glucose 6-dehydrogenase activity"/>
    <property type="evidence" value="ECO:0007669"/>
    <property type="project" value="UniProtKB-EC"/>
</dbReference>
<feature type="binding site" evidence="10">
    <location>
        <position position="42"/>
    </location>
    <ligand>
        <name>NAD(+)</name>
        <dbReference type="ChEBI" id="CHEBI:57540"/>
    </ligand>
</feature>
<reference evidence="12 13" key="1">
    <citation type="journal article" date="2019" name="Indoor Air">
        <title>Impacts of indoor surface finishes on bacterial viability.</title>
        <authorList>
            <person name="Hu J."/>
            <person name="Maamar S.B."/>
            <person name="Glawe A.J."/>
            <person name="Gottel N."/>
            <person name="Gilbert J.A."/>
            <person name="Hartmann E.M."/>
        </authorList>
    </citation>
    <scope>NUCLEOTIDE SEQUENCE [LARGE SCALE GENOMIC DNA]</scope>
    <source>
        <strain evidence="12 13">AF060A6</strain>
    </source>
</reference>
<evidence type="ECO:0000256" key="4">
    <source>
        <dbReference type="ARBA" id="ARBA00023002"/>
    </source>
</evidence>
<dbReference type="EMBL" id="SLUB01000021">
    <property type="protein sequence ID" value="THE12033.1"/>
    <property type="molecule type" value="Genomic_DNA"/>
</dbReference>
<dbReference type="InterPro" id="IPR014027">
    <property type="entry name" value="UDP-Glc/GDP-Man_DH_C"/>
</dbReference>
<comment type="pathway">
    <text evidence="1">Nucleotide-sugar biosynthesis; UDP-alpha-D-glucuronate biosynthesis; UDP-alpha-D-glucuronate from UDP-alpha-D-glucose: step 1/1.</text>
</comment>
<evidence type="ECO:0000256" key="6">
    <source>
        <dbReference type="ARBA" id="ARBA00047473"/>
    </source>
</evidence>
<feature type="binding site" evidence="9">
    <location>
        <begin position="255"/>
        <end position="259"/>
    </location>
    <ligand>
        <name>substrate</name>
    </ligand>
</feature>
<dbReference type="PIRSF" id="PIRSF500134">
    <property type="entry name" value="UDPglc_DH_bac"/>
    <property type="match status" value="1"/>
</dbReference>
<dbReference type="SMART" id="SM00984">
    <property type="entry name" value="UDPG_MGDP_dh_C"/>
    <property type="match status" value="1"/>
</dbReference>
<evidence type="ECO:0000256" key="8">
    <source>
        <dbReference type="PIRSR" id="PIRSR500134-1"/>
    </source>
</evidence>
<feature type="binding site" evidence="10">
    <location>
        <position position="93"/>
    </location>
    <ligand>
        <name>NAD(+)</name>
        <dbReference type="ChEBI" id="CHEBI:57540"/>
    </ligand>
</feature>
<comment type="caution">
    <text evidence="12">The sequence shown here is derived from an EMBL/GenBank/DDBJ whole genome shotgun (WGS) entry which is preliminary data.</text>
</comment>
<feature type="binding site" evidence="10">
    <location>
        <position position="37"/>
    </location>
    <ligand>
        <name>NAD(+)</name>
        <dbReference type="ChEBI" id="CHEBI:57540"/>
    </ligand>
</feature>
<dbReference type="InterPro" id="IPR014026">
    <property type="entry name" value="UDP-Glc/GDP-Man_DH_dimer"/>
</dbReference>
<feature type="binding site" evidence="10">
    <location>
        <position position="333"/>
    </location>
    <ligand>
        <name>NAD(+)</name>
        <dbReference type="ChEBI" id="CHEBI:57540"/>
    </ligand>
</feature>
<dbReference type="InterPro" id="IPR036291">
    <property type="entry name" value="NAD(P)-bd_dom_sf"/>
</dbReference>
<dbReference type="PANTHER" id="PTHR43750:SF3">
    <property type="entry name" value="UDP-GLUCOSE 6-DEHYDROGENASE TUAD"/>
    <property type="match status" value="1"/>
</dbReference>
<feature type="active site" description="Nucleophile" evidence="8">
    <location>
        <position position="266"/>
    </location>
</feature>
<dbReference type="Gene3D" id="1.20.5.100">
    <property type="entry name" value="Cytochrome c1, transmembrane anchor, C-terminal"/>
    <property type="match status" value="1"/>
</dbReference>
<dbReference type="InterPro" id="IPR008927">
    <property type="entry name" value="6-PGluconate_DH-like_C_sf"/>
</dbReference>
<dbReference type="InterPro" id="IPR036220">
    <property type="entry name" value="UDP-Glc/GDP-Man_DH_C_sf"/>
</dbReference>
<dbReference type="OrthoDB" id="9803238at2"/>
<gene>
    <name evidence="12" type="ORF">E1I69_12780</name>
</gene>
<feature type="binding site" evidence="9">
    <location>
        <position position="263"/>
    </location>
    <ligand>
        <name>substrate</name>
    </ligand>
</feature>
<proteinExistence type="inferred from homology"/>
<evidence type="ECO:0000256" key="5">
    <source>
        <dbReference type="ARBA" id="ARBA00023027"/>
    </source>
</evidence>